<evidence type="ECO:0000313" key="4">
    <source>
        <dbReference type="Proteomes" id="UP000651837"/>
    </source>
</evidence>
<dbReference type="RefSeq" id="WP_109650159.1">
    <property type="nucleotide sequence ID" value="NZ_CAJQNU010000031.1"/>
</dbReference>
<sequence>MTNTTIQDKLGFFAQAGTRDVPSGNKMVNIILARTNTRPVLAKKGVDKDRFARNSVQLSLF</sequence>
<dbReference type="Proteomes" id="UP000245667">
    <property type="component" value="Unassembled WGS sequence"/>
</dbReference>
<accession>A0A316DZX8</accession>
<evidence type="ECO:0000313" key="1">
    <source>
        <dbReference type="EMBL" id="MBD1261323.1"/>
    </source>
</evidence>
<evidence type="ECO:0000313" key="3">
    <source>
        <dbReference type="Proteomes" id="UP000245667"/>
    </source>
</evidence>
<dbReference type="EMBL" id="QGGQ01000004">
    <property type="protein sequence ID" value="PWK23435.1"/>
    <property type="molecule type" value="Genomic_DNA"/>
</dbReference>
<evidence type="ECO:0000313" key="2">
    <source>
        <dbReference type="EMBL" id="PWK23435.1"/>
    </source>
</evidence>
<reference evidence="2 3" key="1">
    <citation type="submission" date="2018-05" db="EMBL/GenBank/DDBJ databases">
        <title>Genomic Encyclopedia of Archaeal and Bacterial Type Strains, Phase II (KMG-II): from individual species to whole genera.</title>
        <authorList>
            <person name="Goeker M."/>
        </authorList>
    </citation>
    <scope>NUCLEOTIDE SEQUENCE [LARGE SCALE GENOMIC DNA]</scope>
    <source>
        <strain evidence="2 3">DSM 23514</strain>
    </source>
</reference>
<organism evidence="2 3">
    <name type="scientific">Maribacter polysiphoniae</name>
    <dbReference type="NCBI Taxonomy" id="429344"/>
    <lineage>
        <taxon>Bacteria</taxon>
        <taxon>Pseudomonadati</taxon>
        <taxon>Bacteroidota</taxon>
        <taxon>Flavobacteriia</taxon>
        <taxon>Flavobacteriales</taxon>
        <taxon>Flavobacteriaceae</taxon>
        <taxon>Maribacter</taxon>
    </lineage>
</organism>
<keyword evidence="4" id="KW-1185">Reference proteome</keyword>
<protein>
    <submittedName>
        <fullName evidence="2">Uncharacterized protein</fullName>
    </submittedName>
</protein>
<dbReference type="OrthoDB" id="9961983at2"/>
<name>A0A316DZX8_9FLAO</name>
<dbReference type="AlphaFoldDB" id="A0A316DZX8"/>
<dbReference type="Proteomes" id="UP000651837">
    <property type="component" value="Unassembled WGS sequence"/>
</dbReference>
<reference evidence="1 4" key="2">
    <citation type="submission" date="2020-07" db="EMBL/GenBank/DDBJ databases">
        <title>The draft genome sequence of Maribacter polysiphoniae KCTC 22021.</title>
        <authorList>
            <person name="Mu L."/>
        </authorList>
    </citation>
    <scope>NUCLEOTIDE SEQUENCE [LARGE SCALE GENOMIC DNA]</scope>
    <source>
        <strain evidence="1 4">KCTC 22021</strain>
    </source>
</reference>
<proteinExistence type="predicted"/>
<comment type="caution">
    <text evidence="2">The sequence shown here is derived from an EMBL/GenBank/DDBJ whole genome shotgun (WGS) entry which is preliminary data.</text>
</comment>
<dbReference type="EMBL" id="JACWLN010000004">
    <property type="protein sequence ID" value="MBD1261323.1"/>
    <property type="molecule type" value="Genomic_DNA"/>
</dbReference>
<gene>
    <name evidence="1" type="ORF">HZY62_12030</name>
    <name evidence="2" type="ORF">LX92_02000</name>
</gene>